<sequence length="467" mass="51777">MRWRRKSPACEADAVRLWPRSLAGQMAVLIALALFVAQAVNFGLALRERAAFRLAQATRPVAIRIADAMEREAQGGRPIPRDHGRIRRADRNDIPTGLPRLPELASELRDQLREQGVEVGRIDTGVRNWTAMDDAVLGRSIARASRTRRDGDRPEQALLIAIERPRSGWLAVIVPWGDSGGMHLFWRLFAQTLILYGVVLLPVLWIARRISRPLRELTAAAQRFGRGGSETPVAVEEHGPADIVGLVRSFNALQLRVTAMLDEKDRMLGAIGHDLRTPLAALRVRIESVEDDTDRTRMADTIAEMNRTLDDILSLARMGRPSEPLTEVDLAALVDAVVEDFRDLGQDVAFEEAERLRMRLRPSLIRRAIRNLIENAVKYGDGAEVRLVAETTMVRIEVADRGPGIPEERLGDVFEAFTRLETSRNRDTGGIGLGLALARTIVREAGGDVRLANRDGGGLCATIELPR</sequence>
<keyword evidence="5" id="KW-0597">Phosphoprotein</keyword>
<protein>
    <recommendedName>
        <fullName evidence="3">histidine kinase</fullName>
        <ecNumber evidence="3">2.7.13.3</ecNumber>
    </recommendedName>
</protein>
<evidence type="ECO:0000256" key="6">
    <source>
        <dbReference type="ARBA" id="ARBA00022679"/>
    </source>
</evidence>
<keyword evidence="4" id="KW-1003">Cell membrane</keyword>
<dbReference type="InterPro" id="IPR003660">
    <property type="entry name" value="HAMP_dom"/>
</dbReference>
<dbReference type="PROSITE" id="PS50885">
    <property type="entry name" value="HAMP"/>
    <property type="match status" value="1"/>
</dbReference>
<dbReference type="EC" id="2.7.13.3" evidence="3"/>
<dbReference type="InterPro" id="IPR036097">
    <property type="entry name" value="HisK_dim/P_sf"/>
</dbReference>
<organism evidence="13 14">
    <name type="scientific">Sphingomonas taxi</name>
    <dbReference type="NCBI Taxonomy" id="1549858"/>
    <lineage>
        <taxon>Bacteria</taxon>
        <taxon>Pseudomonadati</taxon>
        <taxon>Pseudomonadota</taxon>
        <taxon>Alphaproteobacteria</taxon>
        <taxon>Sphingomonadales</taxon>
        <taxon>Sphingomonadaceae</taxon>
        <taxon>Sphingomonas</taxon>
    </lineage>
</organism>
<keyword evidence="14" id="KW-1185">Reference proteome</keyword>
<dbReference type="InterPro" id="IPR036890">
    <property type="entry name" value="HATPase_C_sf"/>
</dbReference>
<keyword evidence="7" id="KW-0547">Nucleotide-binding</keyword>
<dbReference type="EMBL" id="CP009571">
    <property type="protein sequence ID" value="AIT08006.1"/>
    <property type="molecule type" value="Genomic_DNA"/>
</dbReference>
<evidence type="ECO:0000256" key="3">
    <source>
        <dbReference type="ARBA" id="ARBA00012438"/>
    </source>
</evidence>
<dbReference type="Pfam" id="PF02518">
    <property type="entry name" value="HATPase_c"/>
    <property type="match status" value="1"/>
</dbReference>
<dbReference type="PANTHER" id="PTHR44936">
    <property type="entry name" value="SENSOR PROTEIN CREC"/>
    <property type="match status" value="1"/>
</dbReference>
<evidence type="ECO:0000256" key="1">
    <source>
        <dbReference type="ARBA" id="ARBA00000085"/>
    </source>
</evidence>
<dbReference type="Proteomes" id="UP000033200">
    <property type="component" value="Chromosome"/>
</dbReference>
<feature type="domain" description="Histidine kinase" evidence="11">
    <location>
        <begin position="270"/>
        <end position="467"/>
    </location>
</feature>
<keyword evidence="9" id="KW-0067">ATP-binding</keyword>
<dbReference type="InterPro" id="IPR003661">
    <property type="entry name" value="HisK_dim/P_dom"/>
</dbReference>
<dbReference type="KEGG" id="stax:MC45_05230"/>
<dbReference type="Pfam" id="PF00672">
    <property type="entry name" value="HAMP"/>
    <property type="match status" value="1"/>
</dbReference>
<evidence type="ECO:0000313" key="13">
    <source>
        <dbReference type="EMBL" id="AIT08006.1"/>
    </source>
</evidence>
<keyword evidence="6" id="KW-0808">Transferase</keyword>
<evidence type="ECO:0000256" key="10">
    <source>
        <dbReference type="SAM" id="Phobius"/>
    </source>
</evidence>
<dbReference type="AlphaFoldDB" id="A0A097EKA5"/>
<dbReference type="SMART" id="SM00388">
    <property type="entry name" value="HisKA"/>
    <property type="match status" value="1"/>
</dbReference>
<dbReference type="STRING" id="1549858.MC45_05230"/>
<keyword evidence="8" id="KW-0418">Kinase</keyword>
<accession>A0A097EKA5</accession>
<dbReference type="GO" id="GO:0005886">
    <property type="term" value="C:plasma membrane"/>
    <property type="evidence" value="ECO:0007669"/>
    <property type="project" value="UniProtKB-SubCell"/>
</dbReference>
<dbReference type="InterPro" id="IPR050980">
    <property type="entry name" value="2C_sensor_his_kinase"/>
</dbReference>
<dbReference type="CDD" id="cd00082">
    <property type="entry name" value="HisKA"/>
    <property type="match status" value="1"/>
</dbReference>
<dbReference type="SMART" id="SM00387">
    <property type="entry name" value="HATPase_c"/>
    <property type="match status" value="1"/>
</dbReference>
<dbReference type="SMART" id="SM00304">
    <property type="entry name" value="HAMP"/>
    <property type="match status" value="1"/>
</dbReference>
<dbReference type="PANTHER" id="PTHR44936:SF10">
    <property type="entry name" value="SENSOR PROTEIN RSTB"/>
    <property type="match status" value="1"/>
</dbReference>
<dbReference type="SUPFAM" id="SSF55874">
    <property type="entry name" value="ATPase domain of HSP90 chaperone/DNA topoisomerase II/histidine kinase"/>
    <property type="match status" value="1"/>
</dbReference>
<dbReference type="Gene3D" id="1.10.287.130">
    <property type="match status" value="1"/>
</dbReference>
<dbReference type="GO" id="GO:0000155">
    <property type="term" value="F:phosphorelay sensor kinase activity"/>
    <property type="evidence" value="ECO:0007669"/>
    <property type="project" value="InterPro"/>
</dbReference>
<dbReference type="InterPro" id="IPR004358">
    <property type="entry name" value="Sig_transdc_His_kin-like_C"/>
</dbReference>
<evidence type="ECO:0000256" key="2">
    <source>
        <dbReference type="ARBA" id="ARBA00004651"/>
    </source>
</evidence>
<evidence type="ECO:0000259" key="11">
    <source>
        <dbReference type="PROSITE" id="PS50109"/>
    </source>
</evidence>
<dbReference type="InterPro" id="IPR003594">
    <property type="entry name" value="HATPase_dom"/>
</dbReference>
<evidence type="ECO:0000313" key="14">
    <source>
        <dbReference type="Proteomes" id="UP000033200"/>
    </source>
</evidence>
<dbReference type="Gene3D" id="3.30.565.10">
    <property type="entry name" value="Histidine kinase-like ATPase, C-terminal domain"/>
    <property type="match status" value="1"/>
</dbReference>
<evidence type="ECO:0000259" key="12">
    <source>
        <dbReference type="PROSITE" id="PS50885"/>
    </source>
</evidence>
<keyword evidence="10" id="KW-0472">Membrane</keyword>
<reference evidence="13 14" key="1">
    <citation type="submission" date="2014-09" db="EMBL/GenBank/DDBJ databases">
        <title>Using Illumina technology Improving SMRT sequencing Genome Assembly by RASTools.</title>
        <authorList>
            <person name="Zhou Y."/>
            <person name="Ma T."/>
            <person name="Liu T."/>
        </authorList>
    </citation>
    <scope>NUCLEOTIDE SEQUENCE [LARGE SCALE GENOMIC DNA]</scope>
    <source>
        <strain evidence="13 14">ATCC 55669</strain>
    </source>
</reference>
<gene>
    <name evidence="13" type="ORF">MC45_05230</name>
</gene>
<dbReference type="Pfam" id="PF00512">
    <property type="entry name" value="HisKA"/>
    <property type="match status" value="1"/>
</dbReference>
<dbReference type="SUPFAM" id="SSF47384">
    <property type="entry name" value="Homodimeric domain of signal transducing histidine kinase"/>
    <property type="match status" value="1"/>
</dbReference>
<feature type="transmembrane region" description="Helical" evidence="10">
    <location>
        <begin position="184"/>
        <end position="207"/>
    </location>
</feature>
<feature type="domain" description="HAMP" evidence="12">
    <location>
        <begin position="208"/>
        <end position="262"/>
    </location>
</feature>
<evidence type="ECO:0000256" key="9">
    <source>
        <dbReference type="ARBA" id="ARBA00022840"/>
    </source>
</evidence>
<evidence type="ECO:0000256" key="5">
    <source>
        <dbReference type="ARBA" id="ARBA00022553"/>
    </source>
</evidence>
<comment type="catalytic activity">
    <reaction evidence="1">
        <text>ATP + protein L-histidine = ADP + protein N-phospho-L-histidine.</text>
        <dbReference type="EC" id="2.7.13.3"/>
    </reaction>
</comment>
<name>A0A097EKA5_9SPHN</name>
<feature type="transmembrane region" description="Helical" evidence="10">
    <location>
        <begin position="21"/>
        <end position="44"/>
    </location>
</feature>
<dbReference type="GO" id="GO:0005524">
    <property type="term" value="F:ATP binding"/>
    <property type="evidence" value="ECO:0007669"/>
    <property type="project" value="UniProtKB-KW"/>
</dbReference>
<evidence type="ECO:0000256" key="7">
    <source>
        <dbReference type="ARBA" id="ARBA00022741"/>
    </source>
</evidence>
<dbReference type="HOGENOM" id="CLU_000445_89_27_5"/>
<keyword evidence="10" id="KW-1133">Transmembrane helix</keyword>
<evidence type="ECO:0000256" key="8">
    <source>
        <dbReference type="ARBA" id="ARBA00022777"/>
    </source>
</evidence>
<dbReference type="PROSITE" id="PS50109">
    <property type="entry name" value="HIS_KIN"/>
    <property type="match status" value="1"/>
</dbReference>
<evidence type="ECO:0000256" key="4">
    <source>
        <dbReference type="ARBA" id="ARBA00022475"/>
    </source>
</evidence>
<dbReference type="PRINTS" id="PR00344">
    <property type="entry name" value="BCTRLSENSOR"/>
</dbReference>
<dbReference type="InterPro" id="IPR005467">
    <property type="entry name" value="His_kinase_dom"/>
</dbReference>
<keyword evidence="10" id="KW-0812">Transmembrane</keyword>
<proteinExistence type="predicted"/>
<comment type="subcellular location">
    <subcellularLocation>
        <location evidence="2">Cell membrane</location>
        <topology evidence="2">Multi-pass membrane protein</topology>
    </subcellularLocation>
</comment>
<dbReference type="eggNOG" id="COG2205">
    <property type="taxonomic scope" value="Bacteria"/>
</dbReference>